<dbReference type="InterPro" id="IPR002575">
    <property type="entry name" value="Aminoglycoside_PTrfase"/>
</dbReference>
<dbReference type="GO" id="GO:0016301">
    <property type="term" value="F:kinase activity"/>
    <property type="evidence" value="ECO:0007669"/>
    <property type="project" value="UniProtKB-KW"/>
</dbReference>
<evidence type="ECO:0000313" key="3">
    <source>
        <dbReference type="Proteomes" id="UP000285120"/>
    </source>
</evidence>
<dbReference type="EMBL" id="RAPK01000011">
    <property type="protein sequence ID" value="RKD69454.1"/>
    <property type="molecule type" value="Genomic_DNA"/>
</dbReference>
<accession>A0A419UWF0</accession>
<name>A0A419UWF0_9BACL</name>
<evidence type="ECO:0000313" key="2">
    <source>
        <dbReference type="EMBL" id="RKD69454.1"/>
    </source>
</evidence>
<dbReference type="PANTHER" id="PTHR47829">
    <property type="entry name" value="HYDROLASE, PUTATIVE (AFU_ORTHOLOGUE AFUA_1G12880)-RELATED"/>
    <property type="match status" value="1"/>
</dbReference>
<dbReference type="OrthoDB" id="3806873at2"/>
<dbReference type="Proteomes" id="UP000285120">
    <property type="component" value="Unassembled WGS sequence"/>
</dbReference>
<dbReference type="SUPFAM" id="SSF56112">
    <property type="entry name" value="Protein kinase-like (PK-like)"/>
    <property type="match status" value="1"/>
</dbReference>
<dbReference type="Gene3D" id="3.90.1200.10">
    <property type="match status" value="1"/>
</dbReference>
<proteinExistence type="predicted"/>
<keyword evidence="3" id="KW-1185">Reference proteome</keyword>
<dbReference type="InterPro" id="IPR052898">
    <property type="entry name" value="ACAD10-like"/>
</dbReference>
<dbReference type="Gene3D" id="3.30.200.20">
    <property type="entry name" value="Phosphorylase Kinase, domain 1"/>
    <property type="match status" value="1"/>
</dbReference>
<dbReference type="CDD" id="cd05154">
    <property type="entry name" value="ACAD10_11_N-like"/>
    <property type="match status" value="1"/>
</dbReference>
<sequence>MTTIPVRSGEELNKDRLETFLRIHMEELPTGTLHVTQFAEGHSNLTYALSIDGWEAVLRRPPLGPVAPKAHNMEREFTFLKEIKPFFDAAPDPFLYTEDTSVIGAPFFIMERKHGVVLDTRFPEQIEPDPALCRHISAQMAERLADLHRIDYTQTGLMNITRPDGFLKRQVEGWISRYQRAATDDIPAADQLMKWLQDHLPDSKETTVIHYDYKLNNAMFTNDLRQMKGLFDWEMATVGDPLADLGVALSYWIEATDPDEVKHALGGTPVTTLPGFYTRDEFMQQYSLHSGRDLAGVHYYFVFAYFKLAVIAQQIYYRYQNGQTSDPRFASFGRTVKTLMKEGEELRSHKGGRS</sequence>
<dbReference type="PANTHER" id="PTHR47829:SF1">
    <property type="entry name" value="HAD FAMILY PHOSPHATASE"/>
    <property type="match status" value="1"/>
</dbReference>
<feature type="domain" description="Aminoglycoside phosphotransferase" evidence="1">
    <location>
        <begin position="35"/>
        <end position="261"/>
    </location>
</feature>
<comment type="caution">
    <text evidence="2">The sequence shown here is derived from an EMBL/GenBank/DDBJ whole genome shotgun (WGS) entry which is preliminary data.</text>
</comment>
<gene>
    <name evidence="2" type="ORF">ATL39_2872</name>
</gene>
<protein>
    <submittedName>
        <fullName evidence="2">Aminoglycoside phosphotransferase (APT) family kinase protein</fullName>
    </submittedName>
</protein>
<dbReference type="RefSeq" id="WP_120194027.1">
    <property type="nucleotide sequence ID" value="NZ_RAPK01000011.1"/>
</dbReference>
<evidence type="ECO:0000259" key="1">
    <source>
        <dbReference type="Pfam" id="PF01636"/>
    </source>
</evidence>
<reference evidence="2 3" key="1">
    <citation type="submission" date="2018-09" db="EMBL/GenBank/DDBJ databases">
        <title>Genomic Encyclopedia of Archaeal and Bacterial Type Strains, Phase II (KMG-II): from individual species to whole genera.</title>
        <authorList>
            <person name="Goeker M."/>
        </authorList>
    </citation>
    <scope>NUCLEOTIDE SEQUENCE [LARGE SCALE GENOMIC DNA]</scope>
    <source>
        <strain evidence="2 3">DSM 17008</strain>
    </source>
</reference>
<dbReference type="InterPro" id="IPR041726">
    <property type="entry name" value="ACAD10_11_N"/>
</dbReference>
<keyword evidence="2" id="KW-0808">Transferase</keyword>
<dbReference type="Pfam" id="PF01636">
    <property type="entry name" value="APH"/>
    <property type="match status" value="1"/>
</dbReference>
<dbReference type="AlphaFoldDB" id="A0A419UWF0"/>
<keyword evidence="2" id="KW-0418">Kinase</keyword>
<organism evidence="2 3">
    <name type="scientific">Sinobaca qinghaiensis</name>
    <dbReference type="NCBI Taxonomy" id="342944"/>
    <lineage>
        <taxon>Bacteria</taxon>
        <taxon>Bacillati</taxon>
        <taxon>Bacillota</taxon>
        <taxon>Bacilli</taxon>
        <taxon>Bacillales</taxon>
        <taxon>Sporolactobacillaceae</taxon>
        <taxon>Sinobaca</taxon>
    </lineage>
</organism>
<dbReference type="InterPro" id="IPR011009">
    <property type="entry name" value="Kinase-like_dom_sf"/>
</dbReference>